<dbReference type="PANTHER" id="PTHR37534">
    <property type="entry name" value="TRANSCRIPTIONAL ACTIVATOR PROTEIN UGA3"/>
    <property type="match status" value="1"/>
</dbReference>
<dbReference type="RefSeq" id="XP_044717722.1">
    <property type="nucleotide sequence ID" value="XM_044866835.1"/>
</dbReference>
<dbReference type="SUPFAM" id="SSF57701">
    <property type="entry name" value="Zn2/Cys6 DNA-binding domain"/>
    <property type="match status" value="1"/>
</dbReference>
<proteinExistence type="predicted"/>
<evidence type="ECO:0000256" key="1">
    <source>
        <dbReference type="ARBA" id="ARBA00004123"/>
    </source>
</evidence>
<organism evidence="5 6">
    <name type="scientific">Hirsutella rhossiliensis</name>
    <dbReference type="NCBI Taxonomy" id="111463"/>
    <lineage>
        <taxon>Eukaryota</taxon>
        <taxon>Fungi</taxon>
        <taxon>Dikarya</taxon>
        <taxon>Ascomycota</taxon>
        <taxon>Pezizomycotina</taxon>
        <taxon>Sordariomycetes</taxon>
        <taxon>Hypocreomycetidae</taxon>
        <taxon>Hypocreales</taxon>
        <taxon>Ophiocordycipitaceae</taxon>
        <taxon>Hirsutella</taxon>
    </lineage>
</organism>
<dbReference type="Pfam" id="PF00172">
    <property type="entry name" value="Zn_clus"/>
    <property type="match status" value="1"/>
</dbReference>
<feature type="domain" description="Zn(2)-C6 fungal-type" evidence="4">
    <location>
        <begin position="31"/>
        <end position="59"/>
    </location>
</feature>
<feature type="compositionally biased region" description="Basic and acidic residues" evidence="3">
    <location>
        <begin position="85"/>
        <end position="94"/>
    </location>
</feature>
<dbReference type="PANTHER" id="PTHR37534:SF51">
    <property type="entry name" value="ACRIFLAVINE SENSITIVITY CONTROL PROTEIN ACR-2"/>
    <property type="match status" value="1"/>
</dbReference>
<dbReference type="GO" id="GO:0000976">
    <property type="term" value="F:transcription cis-regulatory region binding"/>
    <property type="evidence" value="ECO:0007669"/>
    <property type="project" value="TreeGrafter"/>
</dbReference>
<evidence type="ECO:0000259" key="4">
    <source>
        <dbReference type="PROSITE" id="PS50048"/>
    </source>
</evidence>
<keyword evidence="6" id="KW-1185">Reference proteome</keyword>
<feature type="region of interest" description="Disordered" evidence="3">
    <location>
        <begin position="85"/>
        <end position="122"/>
    </location>
</feature>
<dbReference type="SMART" id="SM00066">
    <property type="entry name" value="GAL4"/>
    <property type="match status" value="1"/>
</dbReference>
<dbReference type="CDD" id="cd00067">
    <property type="entry name" value="GAL4"/>
    <property type="match status" value="1"/>
</dbReference>
<dbReference type="Proteomes" id="UP000824596">
    <property type="component" value="Unassembled WGS sequence"/>
</dbReference>
<feature type="region of interest" description="Disordered" evidence="3">
    <location>
        <begin position="1"/>
        <end position="23"/>
    </location>
</feature>
<dbReference type="GO" id="GO:0045944">
    <property type="term" value="P:positive regulation of transcription by RNA polymerase II"/>
    <property type="evidence" value="ECO:0007669"/>
    <property type="project" value="TreeGrafter"/>
</dbReference>
<dbReference type="InterPro" id="IPR001138">
    <property type="entry name" value="Zn2Cys6_DnaBD"/>
</dbReference>
<dbReference type="AlphaFoldDB" id="A0A9P8MTM9"/>
<feature type="region of interest" description="Disordered" evidence="3">
    <location>
        <begin position="377"/>
        <end position="399"/>
    </location>
</feature>
<dbReference type="PROSITE" id="PS50048">
    <property type="entry name" value="ZN2_CY6_FUNGAL_2"/>
    <property type="match status" value="1"/>
</dbReference>
<dbReference type="OrthoDB" id="5386330at2759"/>
<comment type="subcellular location">
    <subcellularLocation>
        <location evidence="1">Nucleus</location>
    </subcellularLocation>
</comment>
<keyword evidence="2" id="KW-0539">Nucleus</keyword>
<dbReference type="GO" id="GO:0008270">
    <property type="term" value="F:zinc ion binding"/>
    <property type="evidence" value="ECO:0007669"/>
    <property type="project" value="InterPro"/>
</dbReference>
<dbReference type="GO" id="GO:0005634">
    <property type="term" value="C:nucleus"/>
    <property type="evidence" value="ECO:0007669"/>
    <property type="project" value="UniProtKB-SubCell"/>
</dbReference>
<dbReference type="Pfam" id="PF11951">
    <property type="entry name" value="Fungal_trans_2"/>
    <property type="match status" value="2"/>
</dbReference>
<evidence type="ECO:0000256" key="2">
    <source>
        <dbReference type="ARBA" id="ARBA00023242"/>
    </source>
</evidence>
<dbReference type="InterPro" id="IPR021858">
    <property type="entry name" value="Fun_TF"/>
</dbReference>
<feature type="compositionally biased region" description="Polar residues" evidence="3">
    <location>
        <begin position="1"/>
        <end position="17"/>
    </location>
</feature>
<sequence length="585" mass="64786">MSASSIIAPSTGHSSHTLAEASKASRPRCAQCHTCRLKRLRCDGGEPGCSKCAARGVECLGYGGRPVRWVLQQSFGLPPAEIAARPEQHQERAARPAKGGAQRKKRGRPKLVLMPQHGKADERADKSIARCYELRLRCHLQRQRPKPDPSAGLDPVDYQNHRRALHSLRYYNSYMCPDLVLLDSATNPHRVALENWRCIPELIMGIIVSTSLTHQAIRCYAQQPGLASRSELNGGALGIHRHHMSLLRSPSMPIVYEYHRRTLRALQKQLDDPSTRYEGPVLSAIAVLMRVEIQQSAFGAWNAHLAAARTVIARRSGFGRLATKLLEAIIRINLARALGGESTPGVVELDAMSSRLLTSIASFDAATWTRNHLQKPFSPALADSSSEPETTKEPVPEERLRADKGEAVGTELAGAREVVHEMCQDLAKAFQYAVMLYCIRTLHVDRKRRRRRGGPGPMASQATAVIREGLVMDAESARDWALARLMDALHRLWAREEDRARGAAWCGKFSFWPLFMAGMEAGASARDRGFICHALRQLCFYLGDPSPLDAVSFLQLVWRKTAGGAGSDAREQQMSWDERLVPAGV</sequence>
<reference evidence="5" key="1">
    <citation type="submission" date="2021-09" db="EMBL/GenBank/DDBJ databases">
        <title>A high-quality genome of the endoparasitic fungus Hirsutella rhossiliensis with a comparison of Hirsutella genomes reveals transposable elements contributing to genome size variation.</title>
        <authorList>
            <person name="Lin R."/>
            <person name="Jiao Y."/>
            <person name="Sun X."/>
            <person name="Ling J."/>
            <person name="Xie B."/>
            <person name="Cheng X."/>
        </authorList>
    </citation>
    <scope>NUCLEOTIDE SEQUENCE</scope>
    <source>
        <strain evidence="5">HR02</strain>
    </source>
</reference>
<evidence type="ECO:0000313" key="5">
    <source>
        <dbReference type="EMBL" id="KAH0960209.1"/>
    </source>
</evidence>
<name>A0A9P8MTM9_9HYPO</name>
<dbReference type="Gene3D" id="4.10.240.10">
    <property type="entry name" value="Zn(2)-C6 fungal-type DNA-binding domain"/>
    <property type="match status" value="1"/>
</dbReference>
<protein>
    <submittedName>
        <fullName evidence="5">Fungal specific transcription factor domain-containing protein</fullName>
    </submittedName>
</protein>
<dbReference type="GO" id="GO:0000981">
    <property type="term" value="F:DNA-binding transcription factor activity, RNA polymerase II-specific"/>
    <property type="evidence" value="ECO:0007669"/>
    <property type="project" value="InterPro"/>
</dbReference>
<accession>A0A9P8MTM9</accession>
<comment type="caution">
    <text evidence="5">The sequence shown here is derived from an EMBL/GenBank/DDBJ whole genome shotgun (WGS) entry which is preliminary data.</text>
</comment>
<dbReference type="GeneID" id="68357493"/>
<dbReference type="EMBL" id="JAIZPD010000010">
    <property type="protein sequence ID" value="KAH0960209.1"/>
    <property type="molecule type" value="Genomic_DNA"/>
</dbReference>
<feature type="compositionally biased region" description="Basic and acidic residues" evidence="3">
    <location>
        <begin position="389"/>
        <end position="399"/>
    </location>
</feature>
<dbReference type="InterPro" id="IPR036864">
    <property type="entry name" value="Zn2-C6_fun-type_DNA-bd_sf"/>
</dbReference>
<evidence type="ECO:0000256" key="3">
    <source>
        <dbReference type="SAM" id="MobiDB-lite"/>
    </source>
</evidence>
<evidence type="ECO:0000313" key="6">
    <source>
        <dbReference type="Proteomes" id="UP000824596"/>
    </source>
</evidence>
<gene>
    <name evidence="5" type="ORF">HRG_08364</name>
</gene>